<evidence type="ECO:0000256" key="4">
    <source>
        <dbReference type="ARBA" id="ARBA00022527"/>
    </source>
</evidence>
<evidence type="ECO:0000256" key="8">
    <source>
        <dbReference type="ARBA" id="ARBA00022777"/>
    </source>
</evidence>
<dbReference type="InterPro" id="IPR047117">
    <property type="entry name" value="PERK1-13-like"/>
</dbReference>
<comment type="catalytic activity">
    <reaction evidence="12">
        <text>L-threonyl-[protein] + ATP = O-phospho-L-threonyl-[protein] + ADP + H(+)</text>
        <dbReference type="Rhea" id="RHEA:46608"/>
        <dbReference type="Rhea" id="RHEA-COMP:11060"/>
        <dbReference type="Rhea" id="RHEA-COMP:11605"/>
        <dbReference type="ChEBI" id="CHEBI:15378"/>
        <dbReference type="ChEBI" id="CHEBI:30013"/>
        <dbReference type="ChEBI" id="CHEBI:30616"/>
        <dbReference type="ChEBI" id="CHEBI:61977"/>
        <dbReference type="ChEBI" id="CHEBI:456216"/>
        <dbReference type="EC" id="2.7.11.1"/>
    </reaction>
</comment>
<name>A0A835MR03_9ROSI</name>
<proteinExistence type="predicted"/>
<keyword evidence="6 14" id="KW-0812">Transmembrane</keyword>
<evidence type="ECO:0000256" key="12">
    <source>
        <dbReference type="ARBA" id="ARBA00047899"/>
    </source>
</evidence>
<dbReference type="FunFam" id="3.30.200.20:FF:000610">
    <property type="entry name" value="Cysteine-rich receptor-like protein kinase 40"/>
    <property type="match status" value="1"/>
</dbReference>
<reference evidence="16 17" key="1">
    <citation type="submission" date="2020-10" db="EMBL/GenBank/DDBJ databases">
        <title>Plant Genome Project.</title>
        <authorList>
            <person name="Zhang R.-G."/>
        </authorList>
    </citation>
    <scope>NUCLEOTIDE SEQUENCE [LARGE SCALE GENOMIC DNA]</scope>
    <source>
        <strain evidence="16">FAFU-HL-1</strain>
        <tissue evidence="16">Leaf</tissue>
    </source>
</reference>
<dbReference type="PANTHER" id="PTHR47982:SF57">
    <property type="entry name" value="PROTEIN KINASE DOMAIN-CONTAINING PROTEIN"/>
    <property type="match status" value="1"/>
</dbReference>
<sequence length="193" mass="21636">MINDFYRCLPSLDEFNSVVKVVFAIFIAIIVLLLVFLLIKYVSKGKKKRPKPVPQSEEITTWSGLYRFSKAEIENAINHSKVRKSLGRGSAGKVYKGVLPSGQVVAIKHIHKSSSCDSFQREVEGLSRVRHPNLVCLFGCCIEGCERYLVYEYCAAGNLSQNLRILPDDACFALSLGCYSYGSIHFTQGKILY</sequence>
<evidence type="ECO:0000256" key="14">
    <source>
        <dbReference type="SAM" id="Phobius"/>
    </source>
</evidence>
<evidence type="ECO:0000256" key="10">
    <source>
        <dbReference type="ARBA" id="ARBA00022989"/>
    </source>
</evidence>
<evidence type="ECO:0000256" key="11">
    <source>
        <dbReference type="ARBA" id="ARBA00023136"/>
    </source>
</evidence>
<evidence type="ECO:0000256" key="3">
    <source>
        <dbReference type="ARBA" id="ARBA00022475"/>
    </source>
</evidence>
<evidence type="ECO:0000256" key="9">
    <source>
        <dbReference type="ARBA" id="ARBA00022840"/>
    </source>
</evidence>
<dbReference type="EMBL" id="JADGMS010000013">
    <property type="protein sequence ID" value="KAF9670206.1"/>
    <property type="molecule type" value="Genomic_DNA"/>
</dbReference>
<comment type="subcellular location">
    <subcellularLocation>
        <location evidence="1">Cell membrane</location>
        <topology evidence="1">Single-pass membrane protein</topology>
    </subcellularLocation>
</comment>
<dbReference type="InterPro" id="IPR000719">
    <property type="entry name" value="Prot_kinase_dom"/>
</dbReference>
<keyword evidence="4" id="KW-0723">Serine/threonine-protein kinase</keyword>
<evidence type="ECO:0000256" key="5">
    <source>
        <dbReference type="ARBA" id="ARBA00022679"/>
    </source>
</evidence>
<keyword evidence="3" id="KW-1003">Cell membrane</keyword>
<dbReference type="AlphaFoldDB" id="A0A835MR03"/>
<comment type="caution">
    <text evidence="16">The sequence shown here is derived from an EMBL/GenBank/DDBJ whole genome shotgun (WGS) entry which is preliminary data.</text>
</comment>
<evidence type="ECO:0000256" key="7">
    <source>
        <dbReference type="ARBA" id="ARBA00022741"/>
    </source>
</evidence>
<dbReference type="Gene3D" id="3.30.200.20">
    <property type="entry name" value="Phosphorylase Kinase, domain 1"/>
    <property type="match status" value="1"/>
</dbReference>
<evidence type="ECO:0000256" key="6">
    <source>
        <dbReference type="ARBA" id="ARBA00022692"/>
    </source>
</evidence>
<evidence type="ECO:0000313" key="17">
    <source>
        <dbReference type="Proteomes" id="UP000657918"/>
    </source>
</evidence>
<keyword evidence="11 14" id="KW-0472">Membrane</keyword>
<dbReference type="Pfam" id="PF07714">
    <property type="entry name" value="PK_Tyr_Ser-Thr"/>
    <property type="match status" value="1"/>
</dbReference>
<dbReference type="InterPro" id="IPR011009">
    <property type="entry name" value="Kinase-like_dom_sf"/>
</dbReference>
<dbReference type="PROSITE" id="PS50011">
    <property type="entry name" value="PROTEIN_KINASE_DOM"/>
    <property type="match status" value="1"/>
</dbReference>
<organism evidence="16 17">
    <name type="scientific">Salix dunnii</name>
    <dbReference type="NCBI Taxonomy" id="1413687"/>
    <lineage>
        <taxon>Eukaryota</taxon>
        <taxon>Viridiplantae</taxon>
        <taxon>Streptophyta</taxon>
        <taxon>Embryophyta</taxon>
        <taxon>Tracheophyta</taxon>
        <taxon>Spermatophyta</taxon>
        <taxon>Magnoliopsida</taxon>
        <taxon>eudicotyledons</taxon>
        <taxon>Gunneridae</taxon>
        <taxon>Pentapetalae</taxon>
        <taxon>rosids</taxon>
        <taxon>fabids</taxon>
        <taxon>Malpighiales</taxon>
        <taxon>Salicaceae</taxon>
        <taxon>Saliceae</taxon>
        <taxon>Salix</taxon>
    </lineage>
</organism>
<dbReference type="GO" id="GO:0004674">
    <property type="term" value="F:protein serine/threonine kinase activity"/>
    <property type="evidence" value="ECO:0007669"/>
    <property type="project" value="UniProtKB-KW"/>
</dbReference>
<protein>
    <recommendedName>
        <fullName evidence="2">non-specific serine/threonine protein kinase</fullName>
        <ecNumber evidence="2">2.7.11.1</ecNumber>
    </recommendedName>
</protein>
<feature type="domain" description="Protein kinase" evidence="15">
    <location>
        <begin position="80"/>
        <end position="193"/>
    </location>
</feature>
<gene>
    <name evidence="16" type="ORF">SADUNF_Sadunf13G0044300</name>
</gene>
<evidence type="ECO:0000256" key="13">
    <source>
        <dbReference type="ARBA" id="ARBA00048679"/>
    </source>
</evidence>
<evidence type="ECO:0000256" key="2">
    <source>
        <dbReference type="ARBA" id="ARBA00012513"/>
    </source>
</evidence>
<keyword evidence="7" id="KW-0547">Nucleotide-binding</keyword>
<dbReference type="GO" id="GO:0005886">
    <property type="term" value="C:plasma membrane"/>
    <property type="evidence" value="ECO:0007669"/>
    <property type="project" value="UniProtKB-SubCell"/>
</dbReference>
<keyword evidence="9" id="KW-0067">ATP-binding</keyword>
<keyword evidence="17" id="KW-1185">Reference proteome</keyword>
<evidence type="ECO:0000313" key="16">
    <source>
        <dbReference type="EMBL" id="KAF9670206.1"/>
    </source>
</evidence>
<evidence type="ECO:0000259" key="15">
    <source>
        <dbReference type="PROSITE" id="PS50011"/>
    </source>
</evidence>
<keyword evidence="5" id="KW-0808">Transferase</keyword>
<keyword evidence="10 14" id="KW-1133">Transmembrane helix</keyword>
<comment type="catalytic activity">
    <reaction evidence="13">
        <text>L-seryl-[protein] + ATP = O-phospho-L-seryl-[protein] + ADP + H(+)</text>
        <dbReference type="Rhea" id="RHEA:17989"/>
        <dbReference type="Rhea" id="RHEA-COMP:9863"/>
        <dbReference type="Rhea" id="RHEA-COMP:11604"/>
        <dbReference type="ChEBI" id="CHEBI:15378"/>
        <dbReference type="ChEBI" id="CHEBI:29999"/>
        <dbReference type="ChEBI" id="CHEBI:30616"/>
        <dbReference type="ChEBI" id="CHEBI:83421"/>
        <dbReference type="ChEBI" id="CHEBI:456216"/>
        <dbReference type="EC" id="2.7.11.1"/>
    </reaction>
</comment>
<dbReference type="PANTHER" id="PTHR47982">
    <property type="entry name" value="PROLINE-RICH RECEPTOR-LIKE PROTEIN KINASE PERK4"/>
    <property type="match status" value="1"/>
</dbReference>
<accession>A0A835MR03</accession>
<dbReference type="EC" id="2.7.11.1" evidence="2"/>
<evidence type="ECO:0000256" key="1">
    <source>
        <dbReference type="ARBA" id="ARBA00004162"/>
    </source>
</evidence>
<dbReference type="InterPro" id="IPR001245">
    <property type="entry name" value="Ser-Thr/Tyr_kinase_cat_dom"/>
</dbReference>
<dbReference type="OrthoDB" id="4062651at2759"/>
<dbReference type="Proteomes" id="UP000657918">
    <property type="component" value="Unassembled WGS sequence"/>
</dbReference>
<dbReference type="GO" id="GO:0005524">
    <property type="term" value="F:ATP binding"/>
    <property type="evidence" value="ECO:0007669"/>
    <property type="project" value="UniProtKB-KW"/>
</dbReference>
<keyword evidence="8" id="KW-0418">Kinase</keyword>
<dbReference type="SUPFAM" id="SSF56112">
    <property type="entry name" value="Protein kinase-like (PK-like)"/>
    <property type="match status" value="1"/>
</dbReference>
<feature type="transmembrane region" description="Helical" evidence="14">
    <location>
        <begin position="21"/>
        <end position="42"/>
    </location>
</feature>